<feature type="domain" description="FAD-binding" evidence="1">
    <location>
        <begin position="17"/>
        <end position="57"/>
    </location>
</feature>
<dbReference type="PANTHER" id="PTHR46865:SF8">
    <property type="entry name" value="POSSIBLE OXIDOREDUCTASE"/>
    <property type="match status" value="1"/>
</dbReference>
<dbReference type="InterPro" id="IPR036188">
    <property type="entry name" value="FAD/NAD-bd_sf"/>
</dbReference>
<dbReference type="Proteomes" id="UP001564626">
    <property type="component" value="Unassembled WGS sequence"/>
</dbReference>
<evidence type="ECO:0000313" key="2">
    <source>
        <dbReference type="EMBL" id="MEY8038027.1"/>
    </source>
</evidence>
<keyword evidence="3" id="KW-1185">Reference proteome</keyword>
<dbReference type="InterPro" id="IPR002938">
    <property type="entry name" value="FAD-bd"/>
</dbReference>
<protein>
    <submittedName>
        <fullName evidence="2">FAD-dependent monooxygenase</fullName>
    </submittedName>
</protein>
<name>A0ABV4CA89_9PSEU</name>
<evidence type="ECO:0000259" key="1">
    <source>
        <dbReference type="Pfam" id="PF01494"/>
    </source>
</evidence>
<comment type="caution">
    <text evidence="2">The sequence shown here is derived from an EMBL/GenBank/DDBJ whole genome shotgun (WGS) entry which is preliminary data.</text>
</comment>
<dbReference type="PANTHER" id="PTHR46865">
    <property type="entry name" value="OXIDOREDUCTASE-RELATED"/>
    <property type="match status" value="1"/>
</dbReference>
<dbReference type="RefSeq" id="WP_345366328.1">
    <property type="nucleotide sequence ID" value="NZ_BAABII010000016.1"/>
</dbReference>
<accession>A0ABV4CA89</accession>
<dbReference type="Gene3D" id="3.50.50.60">
    <property type="entry name" value="FAD/NAD(P)-binding domain"/>
    <property type="match status" value="1"/>
</dbReference>
<reference evidence="2 3" key="1">
    <citation type="submission" date="2024-08" db="EMBL/GenBank/DDBJ databases">
        <title>Genome mining of Saccharopolyspora cebuensis PGLac3 from Nigerian medicinal plant.</title>
        <authorList>
            <person name="Ezeobiora C.E."/>
            <person name="Igbokwe N.H."/>
            <person name="Amin D.H."/>
            <person name="Mendie U.E."/>
        </authorList>
    </citation>
    <scope>NUCLEOTIDE SEQUENCE [LARGE SCALE GENOMIC DNA]</scope>
    <source>
        <strain evidence="2 3">PGLac3</strain>
    </source>
</reference>
<keyword evidence="2" id="KW-0503">Monooxygenase</keyword>
<organism evidence="2 3">
    <name type="scientific">Saccharopolyspora cebuensis</name>
    <dbReference type="NCBI Taxonomy" id="418759"/>
    <lineage>
        <taxon>Bacteria</taxon>
        <taxon>Bacillati</taxon>
        <taxon>Actinomycetota</taxon>
        <taxon>Actinomycetes</taxon>
        <taxon>Pseudonocardiales</taxon>
        <taxon>Pseudonocardiaceae</taxon>
        <taxon>Saccharopolyspora</taxon>
    </lineage>
</organism>
<keyword evidence="2" id="KW-0560">Oxidoreductase</keyword>
<dbReference type="SUPFAM" id="SSF51905">
    <property type="entry name" value="FAD/NAD(P)-binding domain"/>
    <property type="match status" value="1"/>
</dbReference>
<dbReference type="Pfam" id="PF01494">
    <property type="entry name" value="FAD_binding_3"/>
    <property type="match status" value="1"/>
</dbReference>
<proteinExistence type="predicted"/>
<sequence>MAAAAEADLFYDVMAQVELPRWSRGRVVLVGDACGAVSPLAGQGASLAVAGAYVLGRCWERSGSVAEALAAYERRWRPEVVRRQRGGRRGASWFVPGSRWGAGVRRAGVRLTGLPGVSAAVGAAMGGRPGPGVEEVSAR</sequence>
<gene>
    <name evidence="2" type="ORF">AB8O55_01325</name>
</gene>
<dbReference type="GO" id="GO:0004497">
    <property type="term" value="F:monooxygenase activity"/>
    <property type="evidence" value="ECO:0007669"/>
    <property type="project" value="UniProtKB-KW"/>
</dbReference>
<dbReference type="EMBL" id="JBGEHV010000001">
    <property type="protein sequence ID" value="MEY8038027.1"/>
    <property type="molecule type" value="Genomic_DNA"/>
</dbReference>
<dbReference type="InterPro" id="IPR051704">
    <property type="entry name" value="FAD_aromatic-hydroxylase"/>
</dbReference>
<evidence type="ECO:0000313" key="3">
    <source>
        <dbReference type="Proteomes" id="UP001564626"/>
    </source>
</evidence>